<dbReference type="EMBL" id="VSSQ01091335">
    <property type="protein sequence ID" value="MPN36922.1"/>
    <property type="molecule type" value="Genomic_DNA"/>
</dbReference>
<proteinExistence type="predicted"/>
<gene>
    <name evidence="1" type="ORF">SDC9_184434</name>
</gene>
<name>A0A645HEX2_9ZZZZ</name>
<protein>
    <submittedName>
        <fullName evidence="1">Uncharacterized protein</fullName>
    </submittedName>
</protein>
<organism evidence="1">
    <name type="scientific">bioreactor metagenome</name>
    <dbReference type="NCBI Taxonomy" id="1076179"/>
    <lineage>
        <taxon>unclassified sequences</taxon>
        <taxon>metagenomes</taxon>
        <taxon>ecological metagenomes</taxon>
    </lineage>
</organism>
<reference evidence="1" key="1">
    <citation type="submission" date="2019-08" db="EMBL/GenBank/DDBJ databases">
        <authorList>
            <person name="Kucharzyk K."/>
            <person name="Murdoch R.W."/>
            <person name="Higgins S."/>
            <person name="Loffler F."/>
        </authorList>
    </citation>
    <scope>NUCLEOTIDE SEQUENCE</scope>
</reference>
<sequence>MPRGDHSGSHPTQVVCIGLEELIARIFLEHTQEVSCRIAVGRESAELAHIVHLGVEEAGSFNGRVVGLGGEQSQDPVDADDAAVRINVGDHDFVHR</sequence>
<evidence type="ECO:0000313" key="1">
    <source>
        <dbReference type="EMBL" id="MPN36922.1"/>
    </source>
</evidence>
<comment type="caution">
    <text evidence="1">The sequence shown here is derived from an EMBL/GenBank/DDBJ whole genome shotgun (WGS) entry which is preliminary data.</text>
</comment>
<accession>A0A645HEX2</accession>
<dbReference type="AlphaFoldDB" id="A0A645HEX2"/>